<dbReference type="InterPro" id="IPR003660">
    <property type="entry name" value="HAMP_dom"/>
</dbReference>
<keyword evidence="2" id="KW-0997">Cell inner membrane</keyword>
<keyword evidence="11" id="KW-1185">Reference proteome</keyword>
<keyword evidence="6" id="KW-1133">Transmembrane helix</keyword>
<dbReference type="Gene3D" id="1.10.287.950">
    <property type="entry name" value="Methyl-accepting chemotaxis protein"/>
    <property type="match status" value="1"/>
</dbReference>
<dbReference type="PRINTS" id="PR00260">
    <property type="entry name" value="CHEMTRNSDUCR"/>
</dbReference>
<evidence type="ECO:0000256" key="3">
    <source>
        <dbReference type="ARBA" id="ARBA00023224"/>
    </source>
</evidence>
<evidence type="ECO:0000256" key="5">
    <source>
        <dbReference type="PROSITE-ProRule" id="PRU00284"/>
    </source>
</evidence>
<feature type="transmembrane region" description="Helical" evidence="6">
    <location>
        <begin position="188"/>
        <end position="210"/>
    </location>
</feature>
<feature type="domain" description="HAMP" evidence="9">
    <location>
        <begin position="208"/>
        <end position="262"/>
    </location>
</feature>
<protein>
    <recommendedName>
        <fullName evidence="12">Methyl-accepting chemotaxis protein</fullName>
    </recommendedName>
</protein>
<keyword evidence="2" id="KW-1003">Cell membrane</keyword>
<evidence type="ECO:0000313" key="11">
    <source>
        <dbReference type="Proteomes" id="UP001320148"/>
    </source>
</evidence>
<dbReference type="CDD" id="cd06225">
    <property type="entry name" value="HAMP"/>
    <property type="match status" value="1"/>
</dbReference>
<reference evidence="10 11" key="1">
    <citation type="submission" date="2021-02" db="EMBL/GenBank/DDBJ databases">
        <title>Complete genome of Desulfoluna sp. strain ASN36.</title>
        <authorList>
            <person name="Takahashi A."/>
            <person name="Kojima H."/>
            <person name="Fukui M."/>
        </authorList>
    </citation>
    <scope>NUCLEOTIDE SEQUENCE [LARGE SCALE GENOMIC DNA]</scope>
    <source>
        <strain evidence="10 11">ASN36</strain>
    </source>
</reference>
<gene>
    <name evidence="10" type="ORF">DSLASN_37060</name>
</gene>
<feature type="domain" description="T-SNARE coiled-coil homology" evidence="8">
    <location>
        <begin position="440"/>
        <end position="502"/>
    </location>
</feature>
<dbReference type="PROSITE" id="PS50885">
    <property type="entry name" value="HAMP"/>
    <property type="match status" value="1"/>
</dbReference>
<dbReference type="PROSITE" id="PS50192">
    <property type="entry name" value="T_SNARE"/>
    <property type="match status" value="1"/>
</dbReference>
<feature type="domain" description="Methyl-accepting transducer" evidence="7">
    <location>
        <begin position="281"/>
        <end position="517"/>
    </location>
</feature>
<evidence type="ECO:0000256" key="4">
    <source>
        <dbReference type="ARBA" id="ARBA00029447"/>
    </source>
</evidence>
<evidence type="ECO:0000256" key="2">
    <source>
        <dbReference type="ARBA" id="ARBA00022519"/>
    </source>
</evidence>
<dbReference type="Proteomes" id="UP001320148">
    <property type="component" value="Chromosome"/>
</dbReference>
<evidence type="ECO:0000259" key="8">
    <source>
        <dbReference type="PROSITE" id="PS50192"/>
    </source>
</evidence>
<evidence type="ECO:0000259" key="9">
    <source>
        <dbReference type="PROSITE" id="PS50885"/>
    </source>
</evidence>
<name>A0ABM7PKJ4_9BACT</name>
<dbReference type="InterPro" id="IPR000727">
    <property type="entry name" value="T_SNARE_dom"/>
</dbReference>
<evidence type="ECO:0000256" key="1">
    <source>
        <dbReference type="ARBA" id="ARBA00004429"/>
    </source>
</evidence>
<accession>A0ABM7PKJ4</accession>
<dbReference type="RefSeq" id="WP_236889477.1">
    <property type="nucleotide sequence ID" value="NZ_AP024488.1"/>
</dbReference>
<keyword evidence="3 5" id="KW-0807">Transducer</keyword>
<dbReference type="InterPro" id="IPR004089">
    <property type="entry name" value="MCPsignal_dom"/>
</dbReference>
<dbReference type="PANTHER" id="PTHR32089">
    <property type="entry name" value="METHYL-ACCEPTING CHEMOTAXIS PROTEIN MCPB"/>
    <property type="match status" value="1"/>
</dbReference>
<evidence type="ECO:0000313" key="10">
    <source>
        <dbReference type="EMBL" id="BCS98074.1"/>
    </source>
</evidence>
<evidence type="ECO:0000259" key="7">
    <source>
        <dbReference type="PROSITE" id="PS50111"/>
    </source>
</evidence>
<evidence type="ECO:0000256" key="6">
    <source>
        <dbReference type="SAM" id="Phobius"/>
    </source>
</evidence>
<dbReference type="Pfam" id="PF00015">
    <property type="entry name" value="MCPsignal"/>
    <property type="match status" value="1"/>
</dbReference>
<organism evidence="10 11">
    <name type="scientific">Desulfoluna limicola</name>
    <dbReference type="NCBI Taxonomy" id="2810562"/>
    <lineage>
        <taxon>Bacteria</taxon>
        <taxon>Pseudomonadati</taxon>
        <taxon>Thermodesulfobacteriota</taxon>
        <taxon>Desulfobacteria</taxon>
        <taxon>Desulfobacterales</taxon>
        <taxon>Desulfolunaceae</taxon>
        <taxon>Desulfoluna</taxon>
    </lineage>
</organism>
<sequence length="553" mass="58768">MWQSLSTGKKIWCSLLILMAGYAITTGVGLIGGFAMRGELAQVSDSMFPAAMESRSALAQFKGQVKLYGDAVMSGDTDILEQAGNLSTEVITNLDTMIKLDPASADTTKPLITRIQTFTDTALGVYTRIAEDMDGTDTDAIQQAKSLSEETQALTEALTGLSKARSEALQTRLHDLGRETGRQQMMNLALFVVVVVATILFNLIIIRRFITGPLSDTVAMVKDIAEGEGDLTKRLRVHSKDDVGQLALWLNKFIENLQEMISNISENATTLNGSAEELTRLSGNLKEGAHGVKSKSETVSTASDQMKSNMDSVAAAMEQASTSTSAVAESTEEMTETIRTIAESSDKAREITLEAVTQSRTATERVGELGQQAEAIGKVTETITEISEQTNLLALNATIEAARAGEYGKGFAVVAAEIKDLARQTADATRDIRDTIENIQASTQATIGDIEGISGVIDRTSAIVSEIASSVDSQAQTTRGIADNVTQISSGLTEINGNVAATSTLSNTIAGDIGDVNLAAGEMTESCDRSDEGVSSILAMSENLTTMVGRFKI</sequence>
<keyword evidence="6" id="KW-0812">Transmembrane</keyword>
<dbReference type="SMART" id="SM00304">
    <property type="entry name" value="HAMP"/>
    <property type="match status" value="1"/>
</dbReference>
<evidence type="ECO:0008006" key="12">
    <source>
        <dbReference type="Google" id="ProtNLM"/>
    </source>
</evidence>
<feature type="transmembrane region" description="Helical" evidence="6">
    <location>
        <begin position="15"/>
        <end position="36"/>
    </location>
</feature>
<dbReference type="Pfam" id="PF00672">
    <property type="entry name" value="HAMP"/>
    <property type="match status" value="1"/>
</dbReference>
<dbReference type="EMBL" id="AP024488">
    <property type="protein sequence ID" value="BCS98074.1"/>
    <property type="molecule type" value="Genomic_DNA"/>
</dbReference>
<comment type="subcellular location">
    <subcellularLocation>
        <location evidence="1">Cell inner membrane</location>
        <topology evidence="1">Multi-pass membrane protein</topology>
    </subcellularLocation>
</comment>
<dbReference type="PANTHER" id="PTHR32089:SF112">
    <property type="entry name" value="LYSOZYME-LIKE PROTEIN-RELATED"/>
    <property type="match status" value="1"/>
</dbReference>
<comment type="similarity">
    <text evidence="4">Belongs to the methyl-accepting chemotaxis (MCP) protein family.</text>
</comment>
<proteinExistence type="inferred from homology"/>
<keyword evidence="6" id="KW-0472">Membrane</keyword>
<dbReference type="SUPFAM" id="SSF58104">
    <property type="entry name" value="Methyl-accepting chemotaxis protein (MCP) signaling domain"/>
    <property type="match status" value="1"/>
</dbReference>
<dbReference type="PROSITE" id="PS50111">
    <property type="entry name" value="CHEMOTAXIS_TRANSDUC_2"/>
    <property type="match status" value="1"/>
</dbReference>
<dbReference type="SMART" id="SM00283">
    <property type="entry name" value="MA"/>
    <property type="match status" value="1"/>
</dbReference>
<dbReference type="InterPro" id="IPR004090">
    <property type="entry name" value="Chemotax_Me-accpt_rcpt"/>
</dbReference>